<dbReference type="RefSeq" id="WP_274321762.1">
    <property type="nucleotide sequence ID" value="NZ_CP118158.1"/>
</dbReference>
<dbReference type="GeneID" id="78820973"/>
<evidence type="ECO:0000313" key="2">
    <source>
        <dbReference type="EMBL" id="MFC7140667.1"/>
    </source>
</evidence>
<feature type="compositionally biased region" description="Polar residues" evidence="1">
    <location>
        <begin position="123"/>
        <end position="137"/>
    </location>
</feature>
<feature type="region of interest" description="Disordered" evidence="1">
    <location>
        <begin position="121"/>
        <end position="142"/>
    </location>
</feature>
<evidence type="ECO:0000256" key="1">
    <source>
        <dbReference type="SAM" id="MobiDB-lite"/>
    </source>
</evidence>
<accession>A0ABD5XZU7</accession>
<reference evidence="2 3" key="1">
    <citation type="journal article" date="2019" name="Int. J. Syst. Evol. Microbiol.">
        <title>The Global Catalogue of Microorganisms (GCM) 10K type strain sequencing project: providing services to taxonomists for standard genome sequencing and annotation.</title>
        <authorList>
            <consortium name="The Broad Institute Genomics Platform"/>
            <consortium name="The Broad Institute Genome Sequencing Center for Infectious Disease"/>
            <person name="Wu L."/>
            <person name="Ma J."/>
        </authorList>
    </citation>
    <scope>NUCLEOTIDE SEQUENCE [LARGE SCALE GENOMIC DNA]</scope>
    <source>
        <strain evidence="2 3">XZYJT29</strain>
    </source>
</reference>
<evidence type="ECO:0000313" key="3">
    <source>
        <dbReference type="Proteomes" id="UP001596432"/>
    </source>
</evidence>
<feature type="region of interest" description="Disordered" evidence="1">
    <location>
        <begin position="1"/>
        <end position="29"/>
    </location>
</feature>
<proteinExistence type="predicted"/>
<dbReference type="AlphaFoldDB" id="A0ABD5XZU7"/>
<name>A0ABD5XZU7_9EURY</name>
<keyword evidence="3" id="KW-1185">Reference proteome</keyword>
<sequence length="278" mass="28847">MTDEAPSGIAPDAATRAGDPVETTVSPVGGGPAVSATFQPWAAGAGGIFVAWQIGPETGALGIASSPGDQTFEVPDAAPEAEGIVWLGDRGCPAGDGQYRSWVALGAAAAEELAEGFDRCHRSTQSPSAGATPLTVTDTDHQRVDPERAESLVDPVPSDAAAVGDRHVFELFWWGPRTVGICQAWRPRDAGAVYVAWAVAPPVLGDDAVWDGVTYGGTLDSGTHGVLTGALPLVRLGRGRAMRWVFFFHPDTADAFDGLVADVVNLRSDGPDLGYRTA</sequence>
<dbReference type="EMBL" id="JBHTAS010000001">
    <property type="protein sequence ID" value="MFC7140667.1"/>
    <property type="molecule type" value="Genomic_DNA"/>
</dbReference>
<organism evidence="2 3">
    <name type="scientific">Halosimplex aquaticum</name>
    <dbReference type="NCBI Taxonomy" id="3026162"/>
    <lineage>
        <taxon>Archaea</taxon>
        <taxon>Methanobacteriati</taxon>
        <taxon>Methanobacteriota</taxon>
        <taxon>Stenosarchaea group</taxon>
        <taxon>Halobacteria</taxon>
        <taxon>Halobacteriales</taxon>
        <taxon>Haloarculaceae</taxon>
        <taxon>Halosimplex</taxon>
    </lineage>
</organism>
<comment type="caution">
    <text evidence="2">The sequence shown here is derived from an EMBL/GenBank/DDBJ whole genome shotgun (WGS) entry which is preliminary data.</text>
</comment>
<protein>
    <submittedName>
        <fullName evidence="2">Uncharacterized protein</fullName>
    </submittedName>
</protein>
<gene>
    <name evidence="2" type="ORF">ACFQMA_12665</name>
</gene>
<dbReference type="Proteomes" id="UP001596432">
    <property type="component" value="Unassembled WGS sequence"/>
</dbReference>